<gene>
    <name evidence="1" type="ORF">DEO68_04710</name>
</gene>
<accession>A0A3D0KD70</accession>
<organism evidence="1">
    <name type="scientific">Halomonas campaniensis</name>
    <dbReference type="NCBI Taxonomy" id="213554"/>
    <lineage>
        <taxon>Bacteria</taxon>
        <taxon>Pseudomonadati</taxon>
        <taxon>Pseudomonadota</taxon>
        <taxon>Gammaproteobacteria</taxon>
        <taxon>Oceanospirillales</taxon>
        <taxon>Halomonadaceae</taxon>
        <taxon>Halomonas</taxon>
    </lineage>
</organism>
<evidence type="ECO:0000313" key="1">
    <source>
        <dbReference type="EMBL" id="HCA01487.1"/>
    </source>
</evidence>
<name>A0A3D0KD70_9GAMM</name>
<protein>
    <submittedName>
        <fullName evidence="1">Uncharacterized protein</fullName>
    </submittedName>
</protein>
<reference evidence="1" key="1">
    <citation type="journal article" date="2018" name="Nat. Biotechnol.">
        <title>A standardized bacterial taxonomy based on genome phylogeny substantially revises the tree of life.</title>
        <authorList>
            <person name="Parks D.H."/>
            <person name="Chuvochina M."/>
            <person name="Waite D.W."/>
            <person name="Rinke C."/>
            <person name="Skarshewski A."/>
            <person name="Chaumeil P.A."/>
            <person name="Hugenholtz P."/>
        </authorList>
    </citation>
    <scope>NUCLEOTIDE SEQUENCE [LARGE SCALE GENOMIC DNA]</scope>
    <source>
        <strain evidence="1">UBA11284</strain>
    </source>
</reference>
<dbReference type="AlphaFoldDB" id="A0A3D0KD70"/>
<dbReference type="EMBL" id="DOTR01000023">
    <property type="protein sequence ID" value="HCA01487.1"/>
    <property type="molecule type" value="Genomic_DNA"/>
</dbReference>
<comment type="caution">
    <text evidence="1">The sequence shown here is derived from an EMBL/GenBank/DDBJ whole genome shotgun (WGS) entry which is preliminary data.</text>
</comment>
<proteinExistence type="predicted"/>
<sequence>MALTLNSFDHRELKRYDNGLPNFGRVIVWENSDAFLDQCCLVFGASSSYTMFPFLVRAFRRVVFVHSAGNVDASLVRSVAAQCILVQTNARFMVRAPQLTWSLQATFLEKLEGASMEENTRAFGERMPAGRAELVSWGLEKWNDCLPAGWFNT</sequence>